<evidence type="ECO:0000313" key="2">
    <source>
        <dbReference type="EMBL" id="KKO99174.1"/>
    </source>
</evidence>
<proteinExistence type="predicted"/>
<feature type="compositionally biased region" description="Basic and acidic residues" evidence="1">
    <location>
        <begin position="38"/>
        <end position="48"/>
    </location>
</feature>
<dbReference type="AlphaFoldDB" id="A0A0F9X3F5"/>
<evidence type="ECO:0000256" key="1">
    <source>
        <dbReference type="SAM" id="MobiDB-lite"/>
    </source>
</evidence>
<reference evidence="3" key="1">
    <citation type="journal article" date="2015" name="Genome Announc.">
        <title>Draft whole-genome sequence of the biocontrol agent Trichoderma harzianum T6776.</title>
        <authorList>
            <person name="Baroncelli R."/>
            <person name="Piaggeschi G."/>
            <person name="Fiorini L."/>
            <person name="Bertolini E."/>
            <person name="Zapparata A."/>
            <person name="Pe M.E."/>
            <person name="Sarrocco S."/>
            <person name="Vannacci G."/>
        </authorList>
    </citation>
    <scope>NUCLEOTIDE SEQUENCE [LARGE SCALE GENOMIC DNA]</scope>
    <source>
        <strain evidence="3">T6776</strain>
    </source>
</reference>
<protein>
    <submittedName>
        <fullName evidence="2">Uncharacterized protein</fullName>
    </submittedName>
</protein>
<organism evidence="2 3">
    <name type="scientific">Trichoderma harzianum</name>
    <name type="common">Hypocrea lixii</name>
    <dbReference type="NCBI Taxonomy" id="5544"/>
    <lineage>
        <taxon>Eukaryota</taxon>
        <taxon>Fungi</taxon>
        <taxon>Dikarya</taxon>
        <taxon>Ascomycota</taxon>
        <taxon>Pezizomycotina</taxon>
        <taxon>Sordariomycetes</taxon>
        <taxon>Hypocreomycetidae</taxon>
        <taxon>Hypocreales</taxon>
        <taxon>Hypocreaceae</taxon>
        <taxon>Trichoderma</taxon>
    </lineage>
</organism>
<dbReference type="EMBL" id="JOKZ01000349">
    <property type="protein sequence ID" value="KKO99174.1"/>
    <property type="molecule type" value="Genomic_DNA"/>
</dbReference>
<feature type="region of interest" description="Disordered" evidence="1">
    <location>
        <begin position="19"/>
        <end position="48"/>
    </location>
</feature>
<feature type="non-terminal residue" evidence="2">
    <location>
        <position position="1"/>
    </location>
</feature>
<sequence>EEEEEEEEVKEKAEKFIKDAEAAQKQPIAQRQDEDVDDLAKKLEGTQL</sequence>
<gene>
    <name evidence="2" type="ORF">THAR02_08731</name>
</gene>
<evidence type="ECO:0000313" key="3">
    <source>
        <dbReference type="Proteomes" id="UP000034112"/>
    </source>
</evidence>
<name>A0A0F9X3F5_TRIHA</name>
<accession>A0A0F9X3F5</accession>
<dbReference type="Proteomes" id="UP000034112">
    <property type="component" value="Unassembled WGS sequence"/>
</dbReference>
<comment type="caution">
    <text evidence="2">The sequence shown here is derived from an EMBL/GenBank/DDBJ whole genome shotgun (WGS) entry which is preliminary data.</text>
</comment>